<evidence type="ECO:0000256" key="3">
    <source>
        <dbReference type="ARBA" id="ARBA00023163"/>
    </source>
</evidence>
<dbReference type="GO" id="GO:0045892">
    <property type="term" value="P:negative regulation of DNA-templated transcription"/>
    <property type="evidence" value="ECO:0007669"/>
    <property type="project" value="TreeGrafter"/>
</dbReference>
<reference evidence="6" key="1">
    <citation type="submission" date="2018-03" db="EMBL/GenBank/DDBJ databases">
        <title>Lachnoclostridium SNUG30370 gen.nov., sp.nov., isolated from human faeces.</title>
        <authorList>
            <person name="Seo B."/>
            <person name="Jeon K."/>
            <person name="Ko G."/>
        </authorList>
    </citation>
    <scope>NUCLEOTIDE SEQUENCE [LARGE SCALE GENOMIC DNA]</scope>
    <source>
        <strain evidence="6">SNUG30370</strain>
    </source>
</reference>
<dbReference type="Gene3D" id="1.10.10.10">
    <property type="entry name" value="Winged helix-like DNA-binding domain superfamily/Winged helix DNA-binding domain"/>
    <property type="match status" value="1"/>
</dbReference>
<dbReference type="Pfam" id="PF07702">
    <property type="entry name" value="UTRA"/>
    <property type="match status" value="1"/>
</dbReference>
<dbReference type="GO" id="GO:0003700">
    <property type="term" value="F:DNA-binding transcription factor activity"/>
    <property type="evidence" value="ECO:0007669"/>
    <property type="project" value="InterPro"/>
</dbReference>
<evidence type="ECO:0000256" key="1">
    <source>
        <dbReference type="ARBA" id="ARBA00023015"/>
    </source>
</evidence>
<dbReference type="Proteomes" id="UP000241201">
    <property type="component" value="Unassembled WGS sequence"/>
</dbReference>
<dbReference type="PROSITE" id="PS50949">
    <property type="entry name" value="HTH_GNTR"/>
    <property type="match status" value="1"/>
</dbReference>
<dbReference type="AlphaFoldDB" id="A0A2T3G2G4"/>
<evidence type="ECO:0000313" key="6">
    <source>
        <dbReference type="Proteomes" id="UP000241201"/>
    </source>
</evidence>
<dbReference type="Pfam" id="PF00392">
    <property type="entry name" value="GntR"/>
    <property type="match status" value="1"/>
</dbReference>
<evidence type="ECO:0000256" key="2">
    <source>
        <dbReference type="ARBA" id="ARBA00023125"/>
    </source>
</evidence>
<dbReference type="SMART" id="SM00345">
    <property type="entry name" value="HTH_GNTR"/>
    <property type="match status" value="1"/>
</dbReference>
<dbReference type="InterPro" id="IPR011663">
    <property type="entry name" value="UTRA"/>
</dbReference>
<dbReference type="SMART" id="SM00866">
    <property type="entry name" value="UTRA"/>
    <property type="match status" value="1"/>
</dbReference>
<keyword evidence="3" id="KW-0804">Transcription</keyword>
<dbReference type="PRINTS" id="PR00035">
    <property type="entry name" value="HTHGNTR"/>
</dbReference>
<dbReference type="CDD" id="cd07377">
    <property type="entry name" value="WHTH_GntR"/>
    <property type="match status" value="1"/>
</dbReference>
<dbReference type="InterPro" id="IPR000524">
    <property type="entry name" value="Tscrpt_reg_HTH_GntR"/>
</dbReference>
<name>A0A2T3G2G4_9FIRM</name>
<dbReference type="PANTHER" id="PTHR44846">
    <property type="entry name" value="MANNOSYL-D-GLYCERATE TRANSPORT/METABOLISM SYSTEM REPRESSOR MNGR-RELATED"/>
    <property type="match status" value="1"/>
</dbReference>
<proteinExistence type="predicted"/>
<keyword evidence="6" id="KW-1185">Reference proteome</keyword>
<evidence type="ECO:0000259" key="4">
    <source>
        <dbReference type="PROSITE" id="PS50949"/>
    </source>
</evidence>
<sequence>MPHFINHNLKVAKFRSKEICFFFFSKHVYIWYSTCRGDDVMVKRKPQYVKIKEYIIQNIEDEKYNENEQIESEHALCELFGVTRMTVRQALTELINENVIYSVPKVGSFVCKKSRFKSFDGLNSVTEDCAKKKEDCTSHVVLNELEEATALMKKEMALEDNKVWHVKRVRLVNGEPLCFEDDYCNYDLTGDIPLEVSSTSLFNHFENDLNLHIAFSDQQIDAVLAGEELGKYLQVDPVTPLLRVLSITCLHNGKCIEYGYTYYRVDKYTFNQVAYRRK</sequence>
<keyword evidence="2" id="KW-0238">DNA-binding</keyword>
<dbReference type="InterPro" id="IPR028978">
    <property type="entry name" value="Chorismate_lyase_/UTRA_dom_sf"/>
</dbReference>
<organism evidence="5 6">
    <name type="scientific">Faecalibacillus faecis</name>
    <dbReference type="NCBI Taxonomy" id="1982628"/>
    <lineage>
        <taxon>Bacteria</taxon>
        <taxon>Bacillati</taxon>
        <taxon>Bacillota</taxon>
        <taxon>Erysipelotrichia</taxon>
        <taxon>Erysipelotrichales</taxon>
        <taxon>Coprobacillaceae</taxon>
        <taxon>Faecalibacillus</taxon>
    </lineage>
</organism>
<feature type="domain" description="HTH gntR-type" evidence="4">
    <location>
        <begin position="45"/>
        <end position="113"/>
    </location>
</feature>
<dbReference type="SUPFAM" id="SSF64288">
    <property type="entry name" value="Chorismate lyase-like"/>
    <property type="match status" value="1"/>
</dbReference>
<protein>
    <submittedName>
        <fullName evidence="5">GntR family transcriptional regulator</fullName>
    </submittedName>
</protein>
<dbReference type="InterPro" id="IPR036388">
    <property type="entry name" value="WH-like_DNA-bd_sf"/>
</dbReference>
<dbReference type="InterPro" id="IPR050679">
    <property type="entry name" value="Bact_HTH_transcr_reg"/>
</dbReference>
<dbReference type="SUPFAM" id="SSF46785">
    <property type="entry name" value="Winged helix' DNA-binding domain"/>
    <property type="match status" value="1"/>
</dbReference>
<evidence type="ECO:0000313" key="5">
    <source>
        <dbReference type="EMBL" id="PST41718.1"/>
    </source>
</evidence>
<comment type="caution">
    <text evidence="5">The sequence shown here is derived from an EMBL/GenBank/DDBJ whole genome shotgun (WGS) entry which is preliminary data.</text>
</comment>
<dbReference type="InterPro" id="IPR036390">
    <property type="entry name" value="WH_DNA-bd_sf"/>
</dbReference>
<dbReference type="EMBL" id="PYLP01000002">
    <property type="protein sequence ID" value="PST41718.1"/>
    <property type="molecule type" value="Genomic_DNA"/>
</dbReference>
<accession>A0A2T3G2G4</accession>
<dbReference type="GO" id="GO:0003677">
    <property type="term" value="F:DNA binding"/>
    <property type="evidence" value="ECO:0007669"/>
    <property type="project" value="UniProtKB-KW"/>
</dbReference>
<dbReference type="Gene3D" id="3.40.1410.10">
    <property type="entry name" value="Chorismate lyase-like"/>
    <property type="match status" value="1"/>
</dbReference>
<gene>
    <name evidence="5" type="ORF">C7U55_02750</name>
</gene>
<dbReference type="PANTHER" id="PTHR44846:SF1">
    <property type="entry name" value="MANNOSYL-D-GLYCERATE TRANSPORT_METABOLISM SYSTEM REPRESSOR MNGR-RELATED"/>
    <property type="match status" value="1"/>
</dbReference>
<keyword evidence="1" id="KW-0805">Transcription regulation</keyword>